<protein>
    <recommendedName>
        <fullName evidence="10">NB-ARC domain-containing protein</fullName>
    </recommendedName>
</protein>
<keyword evidence="5" id="KW-0611">Plant defense</keyword>
<dbReference type="InterPro" id="IPR041118">
    <property type="entry name" value="Rx_N"/>
</dbReference>
<dbReference type="PANTHER" id="PTHR33377">
    <property type="entry name" value="OS10G0134700 PROTEIN-RELATED"/>
    <property type="match status" value="1"/>
</dbReference>
<evidence type="ECO:0000313" key="8">
    <source>
        <dbReference type="EMBL" id="KAG2639535.1"/>
    </source>
</evidence>
<dbReference type="Pfam" id="PF18052">
    <property type="entry name" value="Rx_N"/>
    <property type="match status" value="1"/>
</dbReference>
<comment type="similarity">
    <text evidence="1">Belongs to the disease resistance NB-LRR family.</text>
</comment>
<keyword evidence="4" id="KW-0547">Nucleotide-binding</keyword>
<sequence>MNILLAAVLGELTTRSINFLIENSFKTTAPGVEDRLRRILLRAQVIVDEAMGRQITDRGVLQQLDMLRDAMHHSYYILDTFRYQSNSEEETKGQVLSKSLYLLKVINSLQGLCSSSRSSQISEQLQKSLDDLSSMINDMEEIVVFLMSYPRIYRQPYSMHLLVENCMFGRQMETELVISFLLHTQPHAPKELEVLPIVGPGKVGKTTLVAHVCEDARVRDHFSEILFLHGHDLTGVDLAALKEGYVTEHRNHGSNSNGRRLLIVVELVGTLTEDVWNRLYSASIQHVPSGSKIIVTSRSDEIIKFGTTRPLSLKYLSHEAFWYFFKMLTFGSMDPEMHPRLARMAMEIAGMMNGCFIGAHVVGCLLRGNIDFHFWCKVLAFLRGNIKKHVSKFGLHPLDLINEKKPAHLGRMFIPSEDFVVHHEYQRSSQEDVPKIRMQDVIYGGVKAHGKFEALAWRSQIPPYHSYVTVCEIRRLKTAGTKRKRPMKNGVTLY</sequence>
<dbReference type="GO" id="GO:0043531">
    <property type="term" value="F:ADP binding"/>
    <property type="evidence" value="ECO:0007669"/>
    <property type="project" value="InterPro"/>
</dbReference>
<dbReference type="PANTHER" id="PTHR33377:SF92">
    <property type="entry name" value="NB-ARC DOMAIN-CONTAINING PROTEIN"/>
    <property type="match status" value="1"/>
</dbReference>
<gene>
    <name evidence="8" type="ORF">PVAP13_2KG004300</name>
</gene>
<evidence type="ECO:0000256" key="4">
    <source>
        <dbReference type="ARBA" id="ARBA00022741"/>
    </source>
</evidence>
<keyword evidence="3" id="KW-0677">Repeat</keyword>
<feature type="domain" description="NB-ARC" evidence="6">
    <location>
        <begin position="190"/>
        <end position="330"/>
    </location>
</feature>
<evidence type="ECO:0008006" key="10">
    <source>
        <dbReference type="Google" id="ProtNLM"/>
    </source>
</evidence>
<evidence type="ECO:0000256" key="2">
    <source>
        <dbReference type="ARBA" id="ARBA00022614"/>
    </source>
</evidence>
<keyword evidence="9" id="KW-1185">Reference proteome</keyword>
<proteinExistence type="inferred from homology"/>
<evidence type="ECO:0000256" key="1">
    <source>
        <dbReference type="ARBA" id="ARBA00008894"/>
    </source>
</evidence>
<dbReference type="InterPro" id="IPR027417">
    <property type="entry name" value="P-loop_NTPase"/>
</dbReference>
<evidence type="ECO:0000256" key="5">
    <source>
        <dbReference type="ARBA" id="ARBA00022821"/>
    </source>
</evidence>
<feature type="domain" description="Disease resistance N-terminal" evidence="7">
    <location>
        <begin position="34"/>
        <end position="95"/>
    </location>
</feature>
<evidence type="ECO:0000259" key="6">
    <source>
        <dbReference type="Pfam" id="PF00931"/>
    </source>
</evidence>
<dbReference type="AlphaFoldDB" id="A0A8T0VX70"/>
<accession>A0A8T0VX70</accession>
<name>A0A8T0VX70_PANVG</name>
<dbReference type="EMBL" id="CM029039">
    <property type="protein sequence ID" value="KAG2639535.1"/>
    <property type="molecule type" value="Genomic_DNA"/>
</dbReference>
<dbReference type="InterPro" id="IPR002182">
    <property type="entry name" value="NB-ARC"/>
</dbReference>
<organism evidence="8 9">
    <name type="scientific">Panicum virgatum</name>
    <name type="common">Blackwell switchgrass</name>
    <dbReference type="NCBI Taxonomy" id="38727"/>
    <lineage>
        <taxon>Eukaryota</taxon>
        <taxon>Viridiplantae</taxon>
        <taxon>Streptophyta</taxon>
        <taxon>Embryophyta</taxon>
        <taxon>Tracheophyta</taxon>
        <taxon>Spermatophyta</taxon>
        <taxon>Magnoliopsida</taxon>
        <taxon>Liliopsida</taxon>
        <taxon>Poales</taxon>
        <taxon>Poaceae</taxon>
        <taxon>PACMAD clade</taxon>
        <taxon>Panicoideae</taxon>
        <taxon>Panicodae</taxon>
        <taxon>Paniceae</taxon>
        <taxon>Panicinae</taxon>
        <taxon>Panicum</taxon>
        <taxon>Panicum sect. Hiantes</taxon>
    </lineage>
</organism>
<reference evidence="8" key="1">
    <citation type="submission" date="2020-05" db="EMBL/GenBank/DDBJ databases">
        <title>WGS assembly of Panicum virgatum.</title>
        <authorList>
            <person name="Lovell J.T."/>
            <person name="Jenkins J."/>
            <person name="Shu S."/>
            <person name="Juenger T.E."/>
            <person name="Schmutz J."/>
        </authorList>
    </citation>
    <scope>NUCLEOTIDE SEQUENCE</scope>
    <source>
        <strain evidence="8">AP13</strain>
    </source>
</reference>
<dbReference type="Gene3D" id="3.40.50.300">
    <property type="entry name" value="P-loop containing nucleotide triphosphate hydrolases"/>
    <property type="match status" value="1"/>
</dbReference>
<evidence type="ECO:0000259" key="7">
    <source>
        <dbReference type="Pfam" id="PF18052"/>
    </source>
</evidence>
<dbReference type="GO" id="GO:0006952">
    <property type="term" value="P:defense response"/>
    <property type="evidence" value="ECO:0007669"/>
    <property type="project" value="UniProtKB-KW"/>
</dbReference>
<keyword evidence="2" id="KW-0433">Leucine-rich repeat</keyword>
<evidence type="ECO:0000256" key="3">
    <source>
        <dbReference type="ARBA" id="ARBA00022737"/>
    </source>
</evidence>
<dbReference type="Pfam" id="PF00931">
    <property type="entry name" value="NB-ARC"/>
    <property type="match status" value="1"/>
</dbReference>
<comment type="caution">
    <text evidence="8">The sequence shown here is derived from an EMBL/GenBank/DDBJ whole genome shotgun (WGS) entry which is preliminary data.</text>
</comment>
<evidence type="ECO:0000313" key="9">
    <source>
        <dbReference type="Proteomes" id="UP000823388"/>
    </source>
</evidence>
<dbReference type="Proteomes" id="UP000823388">
    <property type="component" value="Chromosome 2K"/>
</dbReference>
<dbReference type="SUPFAM" id="SSF52540">
    <property type="entry name" value="P-loop containing nucleoside triphosphate hydrolases"/>
    <property type="match status" value="1"/>
</dbReference>